<comment type="catalytic activity">
    <reaction evidence="7">
        <text>XTP + H2O = XMP + diphosphate + H(+)</text>
        <dbReference type="Rhea" id="RHEA:28610"/>
        <dbReference type="ChEBI" id="CHEBI:15377"/>
        <dbReference type="ChEBI" id="CHEBI:15378"/>
        <dbReference type="ChEBI" id="CHEBI:33019"/>
        <dbReference type="ChEBI" id="CHEBI:57464"/>
        <dbReference type="ChEBI" id="CHEBI:61314"/>
        <dbReference type="EC" id="3.6.1.66"/>
    </reaction>
</comment>
<evidence type="ECO:0000256" key="7">
    <source>
        <dbReference type="HAMAP-Rule" id="MF_01405"/>
    </source>
</evidence>
<gene>
    <name evidence="8" type="ORF">IRY30_07885</name>
</gene>
<evidence type="ECO:0000256" key="1">
    <source>
        <dbReference type="ARBA" id="ARBA00008023"/>
    </source>
</evidence>
<dbReference type="Gene3D" id="3.90.950.10">
    <property type="match status" value="1"/>
</dbReference>
<reference evidence="8 9" key="1">
    <citation type="submission" date="2020-10" db="EMBL/GenBank/DDBJ databases">
        <title>Novel species in genus Corynebacterium.</title>
        <authorList>
            <person name="Zhang G."/>
        </authorList>
    </citation>
    <scope>NUCLEOTIDE SEQUENCE [LARGE SCALE GENOMIC DNA]</scope>
    <source>
        <strain evidence="8 9">DSM 45110</strain>
    </source>
</reference>
<accession>A0ABR9ZMZ5</accession>
<name>A0ABR9ZMZ5_9CORY</name>
<keyword evidence="2 7" id="KW-0479">Metal-binding</keyword>
<dbReference type="RefSeq" id="WP_194556865.1">
    <property type="nucleotide sequence ID" value="NZ_JADKMY010000002.1"/>
</dbReference>
<evidence type="ECO:0000313" key="9">
    <source>
        <dbReference type="Proteomes" id="UP000635902"/>
    </source>
</evidence>
<evidence type="ECO:0000256" key="4">
    <source>
        <dbReference type="ARBA" id="ARBA00022801"/>
    </source>
</evidence>
<dbReference type="Pfam" id="PF01725">
    <property type="entry name" value="Ham1p_like"/>
    <property type="match status" value="1"/>
</dbReference>
<feature type="binding site" evidence="7">
    <location>
        <begin position="7"/>
        <end position="12"/>
    </location>
    <ligand>
        <name>substrate</name>
    </ligand>
</feature>
<dbReference type="InterPro" id="IPR002637">
    <property type="entry name" value="RdgB/HAM1"/>
</dbReference>
<feature type="active site" description="Proton acceptor" evidence="7">
    <location>
        <position position="72"/>
    </location>
</feature>
<evidence type="ECO:0000256" key="3">
    <source>
        <dbReference type="ARBA" id="ARBA00022741"/>
    </source>
</evidence>
<comment type="cofactor">
    <cofactor evidence="7">
        <name>Mg(2+)</name>
        <dbReference type="ChEBI" id="CHEBI:18420"/>
    </cofactor>
    <text evidence="7">Binds 1 Mg(2+) ion per subunit.</text>
</comment>
<keyword evidence="5 7" id="KW-0460">Magnesium</keyword>
<feature type="binding site" evidence="7">
    <location>
        <position position="72"/>
    </location>
    <ligand>
        <name>Mg(2+)</name>
        <dbReference type="ChEBI" id="CHEBI:18420"/>
    </ligand>
</feature>
<comment type="caution">
    <text evidence="8">The sequence shown here is derived from an EMBL/GenBank/DDBJ whole genome shotgun (WGS) entry which is preliminary data.</text>
</comment>
<comment type="function">
    <text evidence="7">Pyrophosphatase that catalyzes the hydrolysis of nucleoside triphosphates to their monophosphate derivatives, with a high preference for the non-canonical purine nucleotides XTP (xanthosine triphosphate), dITP (deoxyinosine triphosphate) and ITP. Seems to function as a house-cleaning enzyme that removes non-canonical purine nucleotides from the nucleotide pool, thus preventing their incorporation into DNA/RNA and avoiding chromosomal lesions.</text>
</comment>
<organism evidence="8 9">
    <name type="scientific">Corynebacterium suicordis DSM 45110</name>
    <dbReference type="NCBI Taxonomy" id="1121369"/>
    <lineage>
        <taxon>Bacteria</taxon>
        <taxon>Bacillati</taxon>
        <taxon>Actinomycetota</taxon>
        <taxon>Actinomycetes</taxon>
        <taxon>Mycobacteriales</taxon>
        <taxon>Corynebacteriaceae</taxon>
        <taxon>Corynebacterium</taxon>
    </lineage>
</organism>
<sequence length="213" mass="22859">MRVLVASRNNKKLRELNRVLDAAGVTGIELVNLSDVPEYPETLETGADFVDNARIKTADGVRETGLVTIADDSGLAVDELRGMPGVLSARWAGAHGDDAANNRLLLAQLSDTPDERRGAHYVSVCVMQLPEELAVTAGMETEYVAEGAWHGTIAREEQGEGGFGYDPLFLPAEEPGKSAAELSPERKDELSHRGKALAQLVPVLRRLSTVGSN</sequence>
<dbReference type="PANTHER" id="PTHR11067">
    <property type="entry name" value="INOSINE TRIPHOSPHATE PYROPHOSPHATASE/HAM1 PROTEIN"/>
    <property type="match status" value="1"/>
</dbReference>
<evidence type="ECO:0000256" key="6">
    <source>
        <dbReference type="ARBA" id="ARBA00023080"/>
    </source>
</evidence>
<dbReference type="Proteomes" id="UP000635902">
    <property type="component" value="Unassembled WGS sequence"/>
</dbReference>
<comment type="caution">
    <text evidence="7">Lacks conserved residue(s) required for the propagation of feature annotation.</text>
</comment>
<proteinExistence type="inferred from homology"/>
<dbReference type="HAMAP" id="MF_01405">
    <property type="entry name" value="Non_canon_purine_NTPase"/>
    <property type="match status" value="1"/>
</dbReference>
<dbReference type="InterPro" id="IPR029001">
    <property type="entry name" value="ITPase-like_fam"/>
</dbReference>
<comment type="similarity">
    <text evidence="1 7">Belongs to the HAM1 NTPase family.</text>
</comment>
<feature type="binding site" evidence="7">
    <location>
        <position position="73"/>
    </location>
    <ligand>
        <name>substrate</name>
    </ligand>
</feature>
<dbReference type="PANTHER" id="PTHR11067:SF9">
    <property type="entry name" value="INOSINE TRIPHOSPHATE PYROPHOSPHATASE"/>
    <property type="match status" value="1"/>
</dbReference>
<feature type="binding site" evidence="7">
    <location>
        <position position="187"/>
    </location>
    <ligand>
        <name>substrate</name>
    </ligand>
</feature>
<protein>
    <recommendedName>
        <fullName evidence="7">dITP/XTP pyrophosphatase</fullName>
        <ecNumber evidence="7">3.6.1.66</ecNumber>
    </recommendedName>
    <alternativeName>
        <fullName evidence="7">Non-canonical purine NTP pyrophosphatase</fullName>
    </alternativeName>
    <alternativeName>
        <fullName evidence="7">Non-standard purine NTP pyrophosphatase</fullName>
    </alternativeName>
    <alternativeName>
        <fullName evidence="7">Nucleoside-triphosphate diphosphatase</fullName>
    </alternativeName>
    <alternativeName>
        <fullName evidence="7">Nucleoside-triphosphate pyrophosphatase</fullName>
        <shortName evidence="7">NTPase</shortName>
    </alternativeName>
</protein>
<dbReference type="EMBL" id="JADKMY010000002">
    <property type="protein sequence ID" value="MBF4553992.1"/>
    <property type="molecule type" value="Genomic_DNA"/>
</dbReference>
<comment type="subunit">
    <text evidence="7">Homodimer.</text>
</comment>
<evidence type="ECO:0000313" key="8">
    <source>
        <dbReference type="EMBL" id="MBF4553992.1"/>
    </source>
</evidence>
<dbReference type="SUPFAM" id="SSF52972">
    <property type="entry name" value="ITPase-like"/>
    <property type="match status" value="1"/>
</dbReference>
<keyword evidence="9" id="KW-1185">Reference proteome</keyword>
<dbReference type="CDD" id="cd00515">
    <property type="entry name" value="HAM1"/>
    <property type="match status" value="1"/>
</dbReference>
<keyword evidence="4 7" id="KW-0378">Hydrolase</keyword>
<feature type="binding site" evidence="7">
    <location>
        <begin position="163"/>
        <end position="166"/>
    </location>
    <ligand>
        <name>substrate</name>
    </ligand>
</feature>
<comment type="catalytic activity">
    <reaction evidence="7">
        <text>ITP + H2O = IMP + diphosphate + H(+)</text>
        <dbReference type="Rhea" id="RHEA:29399"/>
        <dbReference type="ChEBI" id="CHEBI:15377"/>
        <dbReference type="ChEBI" id="CHEBI:15378"/>
        <dbReference type="ChEBI" id="CHEBI:33019"/>
        <dbReference type="ChEBI" id="CHEBI:58053"/>
        <dbReference type="ChEBI" id="CHEBI:61402"/>
        <dbReference type="EC" id="3.6.1.66"/>
    </reaction>
</comment>
<keyword evidence="3 7" id="KW-0547">Nucleotide-binding</keyword>
<dbReference type="InterPro" id="IPR020922">
    <property type="entry name" value="dITP/XTP_pyrophosphatase"/>
</dbReference>
<evidence type="ECO:0000256" key="2">
    <source>
        <dbReference type="ARBA" id="ARBA00022723"/>
    </source>
</evidence>
<keyword evidence="6 7" id="KW-0546">Nucleotide metabolism</keyword>
<feature type="binding site" evidence="7">
    <location>
        <begin position="192"/>
        <end position="193"/>
    </location>
    <ligand>
        <name>substrate</name>
    </ligand>
</feature>
<evidence type="ECO:0000256" key="5">
    <source>
        <dbReference type="ARBA" id="ARBA00022842"/>
    </source>
</evidence>
<dbReference type="EC" id="3.6.1.66" evidence="7"/>
<comment type="catalytic activity">
    <reaction evidence="7">
        <text>dITP + H2O = dIMP + diphosphate + H(+)</text>
        <dbReference type="Rhea" id="RHEA:28342"/>
        <dbReference type="ChEBI" id="CHEBI:15377"/>
        <dbReference type="ChEBI" id="CHEBI:15378"/>
        <dbReference type="ChEBI" id="CHEBI:33019"/>
        <dbReference type="ChEBI" id="CHEBI:61194"/>
        <dbReference type="ChEBI" id="CHEBI:61382"/>
        <dbReference type="EC" id="3.6.1.66"/>
    </reaction>
</comment>